<evidence type="ECO:0000313" key="4">
    <source>
        <dbReference type="EMBL" id="SEM31441.1"/>
    </source>
</evidence>
<dbReference type="PROSITE" id="PS51186">
    <property type="entry name" value="GNAT"/>
    <property type="match status" value="1"/>
</dbReference>
<keyword evidence="2" id="KW-0012">Acyltransferase</keyword>
<evidence type="ECO:0000313" key="5">
    <source>
        <dbReference type="Proteomes" id="UP000198984"/>
    </source>
</evidence>
<name>A0A1H7XCJ5_9BACT</name>
<gene>
    <name evidence="4" type="ORF">SAMN04488505_10430</name>
</gene>
<sequence length="146" mass="16743">MTIREATLQDAAAVAVLFDAYRIHYEQAPDLPGAEAFIADRIRNRESVIYLAEEGEELLGFVQLYPLFTSVGMQRAWVLNDLYVWEQYRNTGVGRALIDAAKALAQSTNAKWIMLQTHNDNVNAQALYEKTGFEKDDIYYYYYLSV</sequence>
<dbReference type="PANTHER" id="PTHR43877:SF2">
    <property type="entry name" value="AMINOALKYLPHOSPHONATE N-ACETYLTRANSFERASE-RELATED"/>
    <property type="match status" value="1"/>
</dbReference>
<dbReference type="CDD" id="cd04301">
    <property type="entry name" value="NAT_SF"/>
    <property type="match status" value="1"/>
</dbReference>
<dbReference type="InterPro" id="IPR016181">
    <property type="entry name" value="Acyl_CoA_acyltransferase"/>
</dbReference>
<dbReference type="InterPro" id="IPR050832">
    <property type="entry name" value="Bact_Acetyltransf"/>
</dbReference>
<keyword evidence="1" id="KW-0808">Transferase</keyword>
<organism evidence="4 5">
    <name type="scientific">Chitinophaga rupis</name>
    <dbReference type="NCBI Taxonomy" id="573321"/>
    <lineage>
        <taxon>Bacteria</taxon>
        <taxon>Pseudomonadati</taxon>
        <taxon>Bacteroidota</taxon>
        <taxon>Chitinophagia</taxon>
        <taxon>Chitinophagales</taxon>
        <taxon>Chitinophagaceae</taxon>
        <taxon>Chitinophaga</taxon>
    </lineage>
</organism>
<keyword evidence="4" id="KW-0689">Ribosomal protein</keyword>
<keyword evidence="4" id="KW-0687">Ribonucleoprotein</keyword>
<dbReference type="RefSeq" id="WP_089915720.1">
    <property type="nucleotide sequence ID" value="NZ_FOBB01000004.1"/>
</dbReference>
<evidence type="ECO:0000256" key="2">
    <source>
        <dbReference type="ARBA" id="ARBA00023315"/>
    </source>
</evidence>
<reference evidence="4 5" key="1">
    <citation type="submission" date="2016-10" db="EMBL/GenBank/DDBJ databases">
        <authorList>
            <person name="de Groot N.N."/>
        </authorList>
    </citation>
    <scope>NUCLEOTIDE SEQUENCE [LARGE SCALE GENOMIC DNA]</scope>
    <source>
        <strain evidence="4 5">DSM 21039</strain>
    </source>
</reference>
<dbReference type="PANTHER" id="PTHR43877">
    <property type="entry name" value="AMINOALKYLPHOSPHONATE N-ACETYLTRANSFERASE-RELATED-RELATED"/>
    <property type="match status" value="1"/>
</dbReference>
<dbReference type="InterPro" id="IPR000182">
    <property type="entry name" value="GNAT_dom"/>
</dbReference>
<dbReference type="Proteomes" id="UP000198984">
    <property type="component" value="Unassembled WGS sequence"/>
</dbReference>
<dbReference type="SUPFAM" id="SSF55729">
    <property type="entry name" value="Acyl-CoA N-acyltransferases (Nat)"/>
    <property type="match status" value="1"/>
</dbReference>
<dbReference type="GO" id="GO:0016747">
    <property type="term" value="F:acyltransferase activity, transferring groups other than amino-acyl groups"/>
    <property type="evidence" value="ECO:0007669"/>
    <property type="project" value="InterPro"/>
</dbReference>
<protein>
    <submittedName>
        <fullName evidence="4">Ribosomal protein S18 acetylase RimI</fullName>
    </submittedName>
</protein>
<accession>A0A1H7XCJ5</accession>
<proteinExistence type="predicted"/>
<dbReference type="STRING" id="573321.SAMN04488505_10430"/>
<feature type="domain" description="N-acetyltransferase" evidence="3">
    <location>
        <begin position="1"/>
        <end position="146"/>
    </location>
</feature>
<evidence type="ECO:0000259" key="3">
    <source>
        <dbReference type="PROSITE" id="PS51186"/>
    </source>
</evidence>
<dbReference type="AlphaFoldDB" id="A0A1H7XCJ5"/>
<dbReference type="Pfam" id="PF00583">
    <property type="entry name" value="Acetyltransf_1"/>
    <property type="match status" value="1"/>
</dbReference>
<evidence type="ECO:0000256" key="1">
    <source>
        <dbReference type="ARBA" id="ARBA00022679"/>
    </source>
</evidence>
<dbReference type="OrthoDB" id="9792929at2"/>
<keyword evidence="5" id="KW-1185">Reference proteome</keyword>
<dbReference type="Gene3D" id="3.40.630.30">
    <property type="match status" value="1"/>
</dbReference>
<dbReference type="GO" id="GO:0005840">
    <property type="term" value="C:ribosome"/>
    <property type="evidence" value="ECO:0007669"/>
    <property type="project" value="UniProtKB-KW"/>
</dbReference>
<dbReference type="EMBL" id="FOBB01000004">
    <property type="protein sequence ID" value="SEM31441.1"/>
    <property type="molecule type" value="Genomic_DNA"/>
</dbReference>